<gene>
    <name evidence="1" type="ORF">ACHAWO_010915</name>
</gene>
<evidence type="ECO:0000313" key="2">
    <source>
        <dbReference type="Proteomes" id="UP001530400"/>
    </source>
</evidence>
<dbReference type="EMBL" id="JALLPJ020000480">
    <property type="protein sequence ID" value="KAL3790918.1"/>
    <property type="molecule type" value="Genomic_DNA"/>
</dbReference>
<keyword evidence="2" id="KW-1185">Reference proteome</keyword>
<dbReference type="AlphaFoldDB" id="A0ABD3PSB4"/>
<proteinExistence type="predicted"/>
<dbReference type="Proteomes" id="UP001530400">
    <property type="component" value="Unassembled WGS sequence"/>
</dbReference>
<reference evidence="1 2" key="1">
    <citation type="submission" date="2024-10" db="EMBL/GenBank/DDBJ databases">
        <title>Updated reference genomes for cyclostephanoid diatoms.</title>
        <authorList>
            <person name="Roberts W.R."/>
            <person name="Alverson A.J."/>
        </authorList>
    </citation>
    <scope>NUCLEOTIDE SEQUENCE [LARGE SCALE GENOMIC DNA]</scope>
    <source>
        <strain evidence="1 2">AJA010-31</strain>
    </source>
</reference>
<protein>
    <submittedName>
        <fullName evidence="1">Uncharacterized protein</fullName>
    </submittedName>
</protein>
<comment type="caution">
    <text evidence="1">The sequence shown here is derived from an EMBL/GenBank/DDBJ whole genome shotgun (WGS) entry which is preliminary data.</text>
</comment>
<organism evidence="1 2">
    <name type="scientific">Cyclotella atomus</name>
    <dbReference type="NCBI Taxonomy" id="382360"/>
    <lineage>
        <taxon>Eukaryota</taxon>
        <taxon>Sar</taxon>
        <taxon>Stramenopiles</taxon>
        <taxon>Ochrophyta</taxon>
        <taxon>Bacillariophyta</taxon>
        <taxon>Coscinodiscophyceae</taxon>
        <taxon>Thalassiosirophycidae</taxon>
        <taxon>Stephanodiscales</taxon>
        <taxon>Stephanodiscaceae</taxon>
        <taxon>Cyclotella</taxon>
    </lineage>
</organism>
<name>A0ABD3PSB4_9STRA</name>
<sequence length="419" mass="45784">MANFDPLLQSLGITSAAPFNWGDEPHAKLEPKKPAAPATLSGLDSIKQYVQDKDDPVKRVITSLLVKANVPLTVKSSGDNSARKRYFGLLEEDGDISSRDVSIRGLSDRACAELTVESRSSLFGSILRIFDMTKEDKEMVASGASAPADEAKAVAVTQQTASTEDNIPVATKVAAAPKQTDGSCAAPKNQSNAVKTEAPIIPAISPEITEAAKKNTFIFQAPILSTAEIVRSCHLAASPGDIPPDMDSKQYTMAALHFLSSHVPMISEHDDEIKWDKIQSMHSWKLVKDTFPILPLLHPINPQESLEKRVYGRVKPLVELGKVERKECPDSMDLDLDFRRKVLNLERAFTSSLPFTSNTSKQSALEIPLVLQKYVPRRKLCPRIETEGVKEELTLMISGHVQQEGQSGAAAKKPKITIP</sequence>
<accession>A0ABD3PSB4</accession>
<evidence type="ECO:0000313" key="1">
    <source>
        <dbReference type="EMBL" id="KAL3790918.1"/>
    </source>
</evidence>